<dbReference type="GO" id="GO:0000132">
    <property type="term" value="P:establishment of mitotic spindle orientation"/>
    <property type="evidence" value="ECO:0007669"/>
    <property type="project" value="TreeGrafter"/>
</dbReference>
<dbReference type="GO" id="GO:0005938">
    <property type="term" value="C:cell cortex"/>
    <property type="evidence" value="ECO:0007669"/>
    <property type="project" value="TreeGrafter"/>
</dbReference>
<dbReference type="EnsemblMetazoa" id="XM_021050849.2">
    <property type="protein sequence ID" value="XP_020906508.1"/>
    <property type="gene ID" value="LOC110244640"/>
</dbReference>
<dbReference type="InterPro" id="IPR052386">
    <property type="entry name" value="GPSM"/>
</dbReference>
<protein>
    <submittedName>
        <fullName evidence="6">Uncharacterized protein</fullName>
    </submittedName>
</protein>
<keyword evidence="4" id="KW-0802">TPR repeat</keyword>
<dbReference type="SMART" id="SM00028">
    <property type="entry name" value="TPR"/>
    <property type="match status" value="2"/>
</dbReference>
<dbReference type="AlphaFoldDB" id="A0A913XM50"/>
<keyword evidence="7" id="KW-1185">Reference proteome</keyword>
<evidence type="ECO:0000313" key="7">
    <source>
        <dbReference type="Proteomes" id="UP000887567"/>
    </source>
</evidence>
<evidence type="ECO:0000313" key="6">
    <source>
        <dbReference type="EnsemblMetazoa" id="XP_020906508.1"/>
    </source>
</evidence>
<dbReference type="PANTHER" id="PTHR45954">
    <property type="entry name" value="LD33695P"/>
    <property type="match status" value="1"/>
</dbReference>
<keyword evidence="2" id="KW-0963">Cytoplasm</keyword>
<evidence type="ECO:0000256" key="1">
    <source>
        <dbReference type="ARBA" id="ARBA00004496"/>
    </source>
</evidence>
<name>A0A913XM50_EXADI</name>
<dbReference type="GO" id="GO:0005092">
    <property type="term" value="F:GDP-dissociation inhibitor activity"/>
    <property type="evidence" value="ECO:0007669"/>
    <property type="project" value="TreeGrafter"/>
</dbReference>
<feature type="compositionally biased region" description="Basic and acidic residues" evidence="5">
    <location>
        <begin position="96"/>
        <end position="105"/>
    </location>
</feature>
<dbReference type="PANTHER" id="PTHR45954:SF1">
    <property type="entry name" value="LD33695P"/>
    <property type="match status" value="1"/>
</dbReference>
<accession>A0A913XM50</accession>
<proteinExistence type="predicted"/>
<dbReference type="PROSITE" id="PS50005">
    <property type="entry name" value="TPR"/>
    <property type="match status" value="1"/>
</dbReference>
<dbReference type="Pfam" id="PF13424">
    <property type="entry name" value="TPR_12"/>
    <property type="match status" value="1"/>
</dbReference>
<feature type="region of interest" description="Disordered" evidence="5">
    <location>
        <begin position="93"/>
        <end position="114"/>
    </location>
</feature>
<evidence type="ECO:0000256" key="4">
    <source>
        <dbReference type="PROSITE-ProRule" id="PRU00339"/>
    </source>
</evidence>
<dbReference type="Gene3D" id="1.25.40.10">
    <property type="entry name" value="Tetratricopeptide repeat domain"/>
    <property type="match status" value="1"/>
</dbReference>
<dbReference type="InterPro" id="IPR011990">
    <property type="entry name" value="TPR-like_helical_dom_sf"/>
</dbReference>
<sequence>MNLGNAYASLGKYRKAIAYYKRSASISKLIADRQQEGIAYANLGKAYDSLGKYQQAIKFHERSLSISKEIGDSKREEIASANLEKAHKALLGEYPKGTDNDKPPSEIKTGNKSTRDESMSTIKCFDHLTLSHLPTCNINLFGQVGEGKSSFYNKTIFIKEFNMYTLEDNPCTGDTMGLEPQTSEADFRNLDGELLSNSSEYTRNPGLKYRAHYVVISRGIPLFVLLTHKDEFLPEDGDDITKIFHSETLGVTRVQGTEEIGVANKPEKL</sequence>
<dbReference type="InterPro" id="IPR019734">
    <property type="entry name" value="TPR_rpt"/>
</dbReference>
<dbReference type="SUPFAM" id="SSF48452">
    <property type="entry name" value="TPR-like"/>
    <property type="match status" value="1"/>
</dbReference>
<dbReference type="OrthoDB" id="25620at2759"/>
<keyword evidence="3" id="KW-0677">Repeat</keyword>
<dbReference type="RefSeq" id="XP_020906508.1">
    <property type="nucleotide sequence ID" value="XM_021050849.2"/>
</dbReference>
<evidence type="ECO:0000256" key="2">
    <source>
        <dbReference type="ARBA" id="ARBA00022490"/>
    </source>
</evidence>
<reference evidence="6" key="1">
    <citation type="submission" date="2022-11" db="UniProtKB">
        <authorList>
            <consortium name="EnsemblMetazoa"/>
        </authorList>
    </citation>
    <scope>IDENTIFICATION</scope>
</reference>
<dbReference type="GO" id="GO:0001965">
    <property type="term" value="F:G-protein alpha-subunit binding"/>
    <property type="evidence" value="ECO:0007669"/>
    <property type="project" value="TreeGrafter"/>
</dbReference>
<dbReference type="KEGG" id="epa:110244640"/>
<evidence type="ECO:0000256" key="5">
    <source>
        <dbReference type="SAM" id="MobiDB-lite"/>
    </source>
</evidence>
<organism evidence="6 7">
    <name type="scientific">Exaiptasia diaphana</name>
    <name type="common">Tropical sea anemone</name>
    <name type="synonym">Aiptasia pulchella</name>
    <dbReference type="NCBI Taxonomy" id="2652724"/>
    <lineage>
        <taxon>Eukaryota</taxon>
        <taxon>Metazoa</taxon>
        <taxon>Cnidaria</taxon>
        <taxon>Anthozoa</taxon>
        <taxon>Hexacorallia</taxon>
        <taxon>Actiniaria</taxon>
        <taxon>Aiptasiidae</taxon>
        <taxon>Exaiptasia</taxon>
    </lineage>
</organism>
<dbReference type="GeneID" id="110244640"/>
<comment type="subcellular location">
    <subcellularLocation>
        <location evidence="1">Cytoplasm</location>
    </subcellularLocation>
</comment>
<dbReference type="Proteomes" id="UP000887567">
    <property type="component" value="Unplaced"/>
</dbReference>
<evidence type="ECO:0000256" key="3">
    <source>
        <dbReference type="ARBA" id="ARBA00022737"/>
    </source>
</evidence>
<feature type="repeat" description="TPR" evidence="4">
    <location>
        <begin position="37"/>
        <end position="70"/>
    </location>
</feature>